<reference evidence="6 7" key="2">
    <citation type="journal article" date="2012" name="Open Biol.">
        <title>Characteristics of nucleosomes and linker DNA regions on the genome of the basidiomycete Mixia osmundae revealed by mono- and dinucleosome mapping.</title>
        <authorList>
            <person name="Nishida H."/>
            <person name="Kondo S."/>
            <person name="Matsumoto T."/>
            <person name="Suzuki Y."/>
            <person name="Yoshikawa H."/>
            <person name="Taylor T.D."/>
            <person name="Sugiyama J."/>
        </authorList>
    </citation>
    <scope>NUCLEOTIDE SEQUENCE [LARGE SCALE GENOMIC DNA]</scope>
    <source>
        <strain evidence="7">CBS 9802 / IAM 14324 / JCM 22182 / KY 12970</strain>
    </source>
</reference>
<dbReference type="FunCoup" id="G7E2E7">
    <property type="interactions" value="249"/>
</dbReference>
<sequence length="419" mass="44915">MSAKGANGKQDDKLRAIRMPDGDPAQFEGKGYVEIVDQLLLPHHIEWIKITSAEQAWHAIRSMQIRGAPAIASLAALGLALDLLRLARHQGLADEHTYGKTGSPSSDDASARLIAETDRLCDYLLSSRPTAVNLSAAIKLIRRVTQANKSEPAEQLVQAIVKTCKSVWQDDIARNVWIGMNGARWLLETLEREGSLKPDESVNVLTVCNTGSLATSDYGTALGVITALHELGRLEHAFYAQTAPYQQGARLTSLELLSLGIPATMVPDTAIAALLAGKKEGTPRIHCFVAGADRIAANGDTANKISTYQISLLCHHVASEQARPKVIIAAPLTTIDMEMQDGTGIVIEQRPQEEAKTVSGVLRDGQSSGKVVKVMFTPEAASVWNPAFDVTPAGLIDAISTEVRCLASQDGAFQLGTLS</sequence>
<organism evidence="6 7">
    <name type="scientific">Mixia osmundae (strain CBS 9802 / IAM 14324 / JCM 22182 / KY 12970)</name>
    <dbReference type="NCBI Taxonomy" id="764103"/>
    <lineage>
        <taxon>Eukaryota</taxon>
        <taxon>Fungi</taxon>
        <taxon>Dikarya</taxon>
        <taxon>Basidiomycota</taxon>
        <taxon>Pucciniomycotina</taxon>
        <taxon>Mixiomycetes</taxon>
        <taxon>Mixiales</taxon>
        <taxon>Mixiaceae</taxon>
        <taxon>Mixia</taxon>
    </lineage>
</organism>
<dbReference type="OMA" id="CETRPLN"/>
<evidence type="ECO:0000256" key="3">
    <source>
        <dbReference type="ARBA" id="ARBA00023235"/>
    </source>
</evidence>
<name>G7E2E7_MIXOS</name>
<comment type="similarity">
    <text evidence="1 4">Belongs to the eIF-2B alpha/beta/delta subunits family.</text>
</comment>
<evidence type="ECO:0000256" key="4">
    <source>
        <dbReference type="RuleBase" id="RU003814"/>
    </source>
</evidence>
<gene>
    <name evidence="6" type="primary">Mo03681</name>
    <name evidence="6" type="ORF">E5Q_03681</name>
</gene>
<keyword evidence="2" id="KW-0028">Amino-acid biosynthesis</keyword>
<keyword evidence="7" id="KW-1185">Reference proteome</keyword>
<evidence type="ECO:0000313" key="7">
    <source>
        <dbReference type="Proteomes" id="UP000009131"/>
    </source>
</evidence>
<dbReference type="RefSeq" id="XP_014565447.1">
    <property type="nucleotide sequence ID" value="XM_014709961.1"/>
</dbReference>
<comment type="caution">
    <text evidence="6">The sequence shown here is derived from an EMBL/GenBank/DDBJ whole genome shotgun (WGS) entry which is preliminary data.</text>
</comment>
<dbReference type="InterPro" id="IPR042529">
    <property type="entry name" value="IF_2B-like_C"/>
</dbReference>
<dbReference type="Pfam" id="PF01008">
    <property type="entry name" value="IF-2B"/>
    <property type="match status" value="1"/>
</dbReference>
<dbReference type="SUPFAM" id="SSF100950">
    <property type="entry name" value="NagB/RpiA/CoA transferase-like"/>
    <property type="match status" value="1"/>
</dbReference>
<dbReference type="eggNOG" id="KOG1468">
    <property type="taxonomic scope" value="Eukaryota"/>
</dbReference>
<dbReference type="GO" id="GO:0019509">
    <property type="term" value="P:L-methionine salvage from methylthioadenosine"/>
    <property type="evidence" value="ECO:0007669"/>
    <property type="project" value="TreeGrafter"/>
</dbReference>
<dbReference type="Gene3D" id="1.20.120.420">
    <property type="entry name" value="translation initiation factor eif-2b, domain 1"/>
    <property type="match status" value="1"/>
</dbReference>
<dbReference type="NCBIfam" id="TIGR00524">
    <property type="entry name" value="eIF-2B_rel"/>
    <property type="match status" value="1"/>
</dbReference>
<protein>
    <recommendedName>
        <fullName evidence="8">S-methyl-5-thioribose-1-phosphate isomerase</fullName>
    </recommendedName>
</protein>
<dbReference type="GO" id="GO:0046523">
    <property type="term" value="F:S-methyl-5-thioribose-1-phosphate isomerase activity"/>
    <property type="evidence" value="ECO:0007669"/>
    <property type="project" value="TreeGrafter"/>
</dbReference>
<dbReference type="Gene3D" id="3.40.50.10470">
    <property type="entry name" value="Translation initiation factor eif-2b, domain 2"/>
    <property type="match status" value="1"/>
</dbReference>
<dbReference type="Proteomes" id="UP000009131">
    <property type="component" value="Unassembled WGS sequence"/>
</dbReference>
<dbReference type="AlphaFoldDB" id="G7E2E7"/>
<dbReference type="EMBL" id="BABT02000110">
    <property type="protein sequence ID" value="GAA97007.1"/>
    <property type="molecule type" value="Genomic_DNA"/>
</dbReference>
<keyword evidence="2" id="KW-0486">Methionine biosynthesis</keyword>
<reference evidence="6 7" key="1">
    <citation type="journal article" date="2011" name="J. Gen. Appl. Microbiol.">
        <title>Draft genome sequencing of the enigmatic basidiomycete Mixia osmundae.</title>
        <authorList>
            <person name="Nishida H."/>
            <person name="Nagatsuka Y."/>
            <person name="Sugiyama J."/>
        </authorList>
    </citation>
    <scope>NUCLEOTIDE SEQUENCE [LARGE SCALE GENOMIC DNA]</scope>
    <source>
        <strain evidence="7">CBS 9802 / IAM 14324 / JCM 22182 / KY 12970</strain>
    </source>
</reference>
<keyword evidence="3" id="KW-0413">Isomerase</keyword>
<dbReference type="STRING" id="764103.G7E2E7"/>
<dbReference type="FunFam" id="1.20.120.420:FF:000003">
    <property type="entry name" value="Methylthioribose-1-phosphate isomerase"/>
    <property type="match status" value="1"/>
</dbReference>
<feature type="region of interest" description="Disordered" evidence="5">
    <location>
        <begin position="1"/>
        <end position="20"/>
    </location>
</feature>
<dbReference type="InterPro" id="IPR005251">
    <property type="entry name" value="IF-M1Pi"/>
</dbReference>
<dbReference type="InParanoid" id="G7E2E7"/>
<dbReference type="OrthoDB" id="2461at2759"/>
<evidence type="ECO:0000256" key="2">
    <source>
        <dbReference type="ARBA" id="ARBA00023167"/>
    </source>
</evidence>
<feature type="compositionally biased region" description="Basic and acidic residues" evidence="5">
    <location>
        <begin position="9"/>
        <end position="20"/>
    </location>
</feature>
<dbReference type="NCBIfam" id="TIGR00512">
    <property type="entry name" value="salvage_mtnA"/>
    <property type="match status" value="1"/>
</dbReference>
<dbReference type="NCBIfam" id="NF004326">
    <property type="entry name" value="PRK05720.1"/>
    <property type="match status" value="1"/>
</dbReference>
<accession>G7E2E7</accession>
<dbReference type="PANTHER" id="PTHR43475:SF1">
    <property type="entry name" value="METHYLTHIORIBOSE-1-PHOSPHATE ISOMERASE"/>
    <property type="match status" value="1"/>
</dbReference>
<evidence type="ECO:0008006" key="8">
    <source>
        <dbReference type="Google" id="ProtNLM"/>
    </source>
</evidence>
<dbReference type="InterPro" id="IPR027363">
    <property type="entry name" value="M1Pi_N"/>
</dbReference>
<evidence type="ECO:0000256" key="1">
    <source>
        <dbReference type="ARBA" id="ARBA00007251"/>
    </source>
</evidence>
<dbReference type="InterPro" id="IPR000649">
    <property type="entry name" value="IF-2B-related"/>
</dbReference>
<dbReference type="InterPro" id="IPR037171">
    <property type="entry name" value="NagB/RpiA_transferase-like"/>
</dbReference>
<dbReference type="InterPro" id="IPR011559">
    <property type="entry name" value="Initiation_fac_2B_a/b/d"/>
</dbReference>
<dbReference type="HOGENOM" id="CLU_016218_1_3_1"/>
<proteinExistence type="inferred from homology"/>
<dbReference type="PANTHER" id="PTHR43475">
    <property type="entry name" value="METHYLTHIORIBOSE-1-PHOSPHATE ISOMERASE"/>
    <property type="match status" value="1"/>
</dbReference>
<evidence type="ECO:0000313" key="6">
    <source>
        <dbReference type="EMBL" id="GAA97007.1"/>
    </source>
</evidence>
<evidence type="ECO:0000256" key="5">
    <source>
        <dbReference type="SAM" id="MobiDB-lite"/>
    </source>
</evidence>